<accession>A0AAW0UYS6</accession>
<dbReference type="EMBL" id="JARAKH010000003">
    <property type="protein sequence ID" value="KAK8405267.1"/>
    <property type="molecule type" value="Genomic_DNA"/>
</dbReference>
<organism evidence="2 3">
    <name type="scientific">Scylla paramamosain</name>
    <name type="common">Mud crab</name>
    <dbReference type="NCBI Taxonomy" id="85552"/>
    <lineage>
        <taxon>Eukaryota</taxon>
        <taxon>Metazoa</taxon>
        <taxon>Ecdysozoa</taxon>
        <taxon>Arthropoda</taxon>
        <taxon>Crustacea</taxon>
        <taxon>Multicrustacea</taxon>
        <taxon>Malacostraca</taxon>
        <taxon>Eumalacostraca</taxon>
        <taxon>Eucarida</taxon>
        <taxon>Decapoda</taxon>
        <taxon>Pleocyemata</taxon>
        <taxon>Brachyura</taxon>
        <taxon>Eubrachyura</taxon>
        <taxon>Portunoidea</taxon>
        <taxon>Portunidae</taxon>
        <taxon>Portuninae</taxon>
        <taxon>Scylla</taxon>
    </lineage>
</organism>
<dbReference type="Proteomes" id="UP001487740">
    <property type="component" value="Unassembled WGS sequence"/>
</dbReference>
<feature type="signal peptide" evidence="1">
    <location>
        <begin position="1"/>
        <end position="19"/>
    </location>
</feature>
<evidence type="ECO:0000313" key="2">
    <source>
        <dbReference type="EMBL" id="KAK8405267.1"/>
    </source>
</evidence>
<proteinExistence type="predicted"/>
<dbReference type="AlphaFoldDB" id="A0AAW0UYS6"/>
<keyword evidence="1" id="KW-0732">Signal</keyword>
<reference evidence="2 3" key="1">
    <citation type="submission" date="2023-03" db="EMBL/GenBank/DDBJ databases">
        <title>High-quality genome of Scylla paramamosain provides insights in environmental adaptation.</title>
        <authorList>
            <person name="Zhang L."/>
        </authorList>
    </citation>
    <scope>NUCLEOTIDE SEQUENCE [LARGE SCALE GENOMIC DNA]</scope>
    <source>
        <strain evidence="2">LZ_2023a</strain>
        <tissue evidence="2">Muscle</tissue>
    </source>
</reference>
<comment type="caution">
    <text evidence="2">The sequence shown here is derived from an EMBL/GenBank/DDBJ whole genome shotgun (WGS) entry which is preliminary data.</text>
</comment>
<gene>
    <name evidence="2" type="ORF">O3P69_001678</name>
</gene>
<protein>
    <submittedName>
        <fullName evidence="2">Uncharacterized protein</fullName>
    </submittedName>
</protein>
<sequence length="67" mass="7418">MPGRITLLLCFALFNGISAAGEPWRWPSRMPVRSPVDSFRPSGNLESQWVKAGDDRLVAPPGDSLHR</sequence>
<evidence type="ECO:0000256" key="1">
    <source>
        <dbReference type="SAM" id="SignalP"/>
    </source>
</evidence>
<keyword evidence="3" id="KW-1185">Reference proteome</keyword>
<feature type="chain" id="PRO_5043956965" evidence="1">
    <location>
        <begin position="20"/>
        <end position="67"/>
    </location>
</feature>
<name>A0AAW0UYS6_SCYPA</name>
<evidence type="ECO:0000313" key="3">
    <source>
        <dbReference type="Proteomes" id="UP001487740"/>
    </source>
</evidence>